<dbReference type="Proteomes" id="UP000321058">
    <property type="component" value="Unassembled WGS sequence"/>
</dbReference>
<evidence type="ECO:0000256" key="6">
    <source>
        <dbReference type="SAM" id="Phobius"/>
    </source>
</evidence>
<evidence type="ECO:0000256" key="2">
    <source>
        <dbReference type="ARBA" id="ARBA00022475"/>
    </source>
</evidence>
<evidence type="ECO:0000256" key="1">
    <source>
        <dbReference type="ARBA" id="ARBA00004651"/>
    </source>
</evidence>
<dbReference type="EMBL" id="BKAJ01000088">
    <property type="protein sequence ID" value="GEP57826.1"/>
    <property type="molecule type" value="Genomic_DNA"/>
</dbReference>
<gene>
    <name evidence="7" type="ORF">RSO01_49920</name>
</gene>
<evidence type="ECO:0000313" key="7">
    <source>
        <dbReference type="EMBL" id="GEP57826.1"/>
    </source>
</evidence>
<dbReference type="GO" id="GO:0015171">
    <property type="term" value="F:amino acid transmembrane transporter activity"/>
    <property type="evidence" value="ECO:0007669"/>
    <property type="project" value="TreeGrafter"/>
</dbReference>
<keyword evidence="4 6" id="KW-1133">Transmembrane helix</keyword>
<comment type="caution">
    <text evidence="7">The sequence shown here is derived from an EMBL/GenBank/DDBJ whole genome shotgun (WGS) entry which is preliminary data.</text>
</comment>
<dbReference type="PANTHER" id="PTHR30086">
    <property type="entry name" value="ARGININE EXPORTER PROTEIN ARGO"/>
    <property type="match status" value="1"/>
</dbReference>
<keyword evidence="8" id="KW-1185">Reference proteome</keyword>
<proteinExistence type="predicted"/>
<dbReference type="GO" id="GO:0005886">
    <property type="term" value="C:plasma membrane"/>
    <property type="evidence" value="ECO:0007669"/>
    <property type="project" value="UniProtKB-SubCell"/>
</dbReference>
<reference evidence="7 8" key="1">
    <citation type="submission" date="2019-07" db="EMBL/GenBank/DDBJ databases">
        <title>Whole genome shotgun sequence of Reyranella soli NBRC 108950.</title>
        <authorList>
            <person name="Hosoyama A."/>
            <person name="Uohara A."/>
            <person name="Ohji S."/>
            <person name="Ichikawa N."/>
        </authorList>
    </citation>
    <scope>NUCLEOTIDE SEQUENCE [LARGE SCALE GENOMIC DNA]</scope>
    <source>
        <strain evidence="7 8">NBRC 108950</strain>
    </source>
</reference>
<evidence type="ECO:0000256" key="5">
    <source>
        <dbReference type="ARBA" id="ARBA00023136"/>
    </source>
</evidence>
<evidence type="ECO:0000256" key="4">
    <source>
        <dbReference type="ARBA" id="ARBA00022989"/>
    </source>
</evidence>
<keyword evidence="3 6" id="KW-0812">Transmembrane</keyword>
<evidence type="ECO:0000313" key="8">
    <source>
        <dbReference type="Proteomes" id="UP000321058"/>
    </source>
</evidence>
<keyword evidence="5 6" id="KW-0472">Membrane</keyword>
<dbReference type="PANTHER" id="PTHR30086:SF20">
    <property type="entry name" value="ARGININE EXPORTER PROTEIN ARGO-RELATED"/>
    <property type="match status" value="1"/>
</dbReference>
<feature type="transmembrane region" description="Helical" evidence="6">
    <location>
        <begin position="73"/>
        <end position="90"/>
    </location>
</feature>
<feature type="transmembrane region" description="Helical" evidence="6">
    <location>
        <begin position="44"/>
        <end position="66"/>
    </location>
</feature>
<comment type="subcellular location">
    <subcellularLocation>
        <location evidence="1">Cell membrane</location>
        <topology evidence="1">Multi-pass membrane protein</topology>
    </subcellularLocation>
</comment>
<evidence type="ECO:0000256" key="3">
    <source>
        <dbReference type="ARBA" id="ARBA00022692"/>
    </source>
</evidence>
<organism evidence="7 8">
    <name type="scientific">Reyranella soli</name>
    <dbReference type="NCBI Taxonomy" id="1230389"/>
    <lineage>
        <taxon>Bacteria</taxon>
        <taxon>Pseudomonadati</taxon>
        <taxon>Pseudomonadota</taxon>
        <taxon>Alphaproteobacteria</taxon>
        <taxon>Hyphomicrobiales</taxon>
        <taxon>Reyranellaceae</taxon>
        <taxon>Reyranella</taxon>
    </lineage>
</organism>
<sequence>MEYLTGPLIAFVGIAALVICTPGPDTAMTIRNALLGGRSAGLATALGVSTGLAIWALATSAGLVALLIASEPLFLAVKYVGAAYLVWLGVQSLRAAFGPGALQQAIAQSPARGLRPRQAYVQGVVSDLSNPKIAAFFSSMLPQFAPAGATDFVSLAALGLLFSAMTLVWLTGYALATARMRDALRRPRVRRTLDGITGVTLISLGVKLASEDR</sequence>
<dbReference type="AlphaFoldDB" id="A0A512NFV4"/>
<protein>
    <submittedName>
        <fullName evidence="7">Lysine transporter LysE</fullName>
    </submittedName>
</protein>
<keyword evidence="2" id="KW-1003">Cell membrane</keyword>
<accession>A0A512NFV4</accession>
<dbReference type="InterPro" id="IPR001123">
    <property type="entry name" value="LeuE-type"/>
</dbReference>
<feature type="transmembrane region" description="Helical" evidence="6">
    <location>
        <begin position="152"/>
        <end position="176"/>
    </location>
</feature>
<dbReference type="PIRSF" id="PIRSF006324">
    <property type="entry name" value="LeuE"/>
    <property type="match status" value="1"/>
</dbReference>
<name>A0A512NFV4_9HYPH</name>
<dbReference type="OrthoDB" id="9807053at2"/>
<dbReference type="RefSeq" id="WP_147152473.1">
    <property type="nucleotide sequence ID" value="NZ_BKAJ01000088.1"/>
</dbReference>
<dbReference type="Pfam" id="PF01810">
    <property type="entry name" value="LysE"/>
    <property type="match status" value="1"/>
</dbReference>